<name>A0A6B9QE58_9HEMI</name>
<evidence type="ECO:0000256" key="11">
    <source>
        <dbReference type="ARBA" id="ARBA00022982"/>
    </source>
</evidence>
<dbReference type="GO" id="GO:0006120">
    <property type="term" value="P:mitochondrial electron transport, NADH to ubiquinone"/>
    <property type="evidence" value="ECO:0007669"/>
    <property type="project" value="TreeGrafter"/>
</dbReference>
<evidence type="ECO:0000313" key="21">
    <source>
        <dbReference type="EMBL" id="QHE65386.1"/>
    </source>
</evidence>
<sequence>MLFNSTKLTLTNALMIGVIMVICSNNWIMMWMGLEISMLSFIPFMQNEIKSSSESMIKYFIVQSIASTLFMFSVICMLIGVNMMNEMIMMISMLIKLGSAPFHNWIFMVIEALPFLVLFNLLTIMKLPPIIILYQINQSFLMTPIILSMIVGSFMCMNQTSVKKTLGFSSIYNLSLMLTSMNKVSLTMTYMVIYSMTLFPLVILVMKMKINFINQMVFNNNSTWMSMILWINMLSMGGFPPLMGFMGKMMIIQNLMENNQILLTVIMMTTSVLVMMFYTRLAFTSMLTTFSMKKWSIFYNKNNSMKFIMSINITLTSLILTLKSIL</sequence>
<evidence type="ECO:0000256" key="19">
    <source>
        <dbReference type="SAM" id="Phobius"/>
    </source>
</evidence>
<feature type="transmembrane region" description="Helical" evidence="19">
    <location>
        <begin position="12"/>
        <end position="34"/>
    </location>
</feature>
<evidence type="ECO:0000256" key="18">
    <source>
        <dbReference type="ARBA" id="ARBA00049551"/>
    </source>
</evidence>
<evidence type="ECO:0000256" key="3">
    <source>
        <dbReference type="ARBA" id="ARBA00007012"/>
    </source>
</evidence>
<evidence type="ECO:0000256" key="8">
    <source>
        <dbReference type="ARBA" id="ARBA00022692"/>
    </source>
</evidence>
<keyword evidence="16 19" id="KW-0472">Membrane</keyword>
<evidence type="ECO:0000256" key="9">
    <source>
        <dbReference type="ARBA" id="ARBA00022792"/>
    </source>
</evidence>
<comment type="subcellular location">
    <subcellularLocation>
        <location evidence="2">Mitochondrion inner membrane</location>
        <topology evidence="2">Multi-pass membrane protein</topology>
    </subcellularLocation>
</comment>
<feature type="transmembrane region" description="Helical" evidence="19">
    <location>
        <begin position="60"/>
        <end position="81"/>
    </location>
</feature>
<dbReference type="InterPro" id="IPR001750">
    <property type="entry name" value="ND/Mrp_TM"/>
</dbReference>
<evidence type="ECO:0000256" key="12">
    <source>
        <dbReference type="ARBA" id="ARBA00022989"/>
    </source>
</evidence>
<keyword evidence="6" id="KW-0813">Transport</keyword>
<evidence type="ECO:0000256" key="6">
    <source>
        <dbReference type="ARBA" id="ARBA00022448"/>
    </source>
</evidence>
<evidence type="ECO:0000256" key="16">
    <source>
        <dbReference type="ARBA" id="ARBA00023136"/>
    </source>
</evidence>
<keyword evidence="9" id="KW-0999">Mitochondrion inner membrane</keyword>
<comment type="function">
    <text evidence="1">Core subunit of the mitochondrial membrane respiratory chain NADH dehydrogenase (Complex I) that is believed to belong to the minimal assembly required for catalysis. Complex I functions in the transfer of electrons from NADH to the respiratory chain. The immediate electron acceptor for the enzyme is believed to be ubiquinone.</text>
</comment>
<evidence type="ECO:0000256" key="15">
    <source>
        <dbReference type="ARBA" id="ARBA00023128"/>
    </source>
</evidence>
<evidence type="ECO:0000256" key="1">
    <source>
        <dbReference type="ARBA" id="ARBA00003257"/>
    </source>
</evidence>
<evidence type="ECO:0000256" key="17">
    <source>
        <dbReference type="ARBA" id="ARBA00031028"/>
    </source>
</evidence>
<feature type="domain" description="NADH:quinone oxidoreductase/Mrp antiporter transmembrane" evidence="20">
    <location>
        <begin position="24"/>
        <end position="78"/>
    </location>
</feature>
<organism evidence="21">
    <name type="scientific">Paralaevicephalus gracilipenis</name>
    <dbReference type="NCBI Taxonomy" id="1513330"/>
    <lineage>
        <taxon>Eukaryota</taxon>
        <taxon>Metazoa</taxon>
        <taxon>Ecdysozoa</taxon>
        <taxon>Arthropoda</taxon>
        <taxon>Hexapoda</taxon>
        <taxon>Insecta</taxon>
        <taxon>Pterygota</taxon>
        <taxon>Neoptera</taxon>
        <taxon>Paraneoptera</taxon>
        <taxon>Hemiptera</taxon>
        <taxon>Auchenorrhyncha</taxon>
        <taxon>Membracoidea</taxon>
        <taxon>Cicadellidae</taxon>
        <taxon>Deltocephalinae</taxon>
        <taxon>Paralimnini</taxon>
        <taxon>Paralaevicephalus</taxon>
    </lineage>
</organism>
<keyword evidence="15 21" id="KW-0496">Mitochondrion</keyword>
<evidence type="ECO:0000256" key="2">
    <source>
        <dbReference type="ARBA" id="ARBA00004448"/>
    </source>
</evidence>
<evidence type="ECO:0000256" key="7">
    <source>
        <dbReference type="ARBA" id="ARBA00022660"/>
    </source>
</evidence>
<keyword evidence="10" id="KW-1278">Translocase</keyword>
<keyword evidence="8 19" id="KW-0812">Transmembrane</keyword>
<keyword evidence="11" id="KW-0249">Electron transport</keyword>
<dbReference type="Pfam" id="PF00361">
    <property type="entry name" value="Proton_antipo_M"/>
    <property type="match status" value="2"/>
</dbReference>
<dbReference type="AlphaFoldDB" id="A0A6B9QE58"/>
<comment type="catalytic activity">
    <reaction evidence="18">
        <text>a ubiquinone + NADH + 5 H(+)(in) = a ubiquinol + NAD(+) + 4 H(+)(out)</text>
        <dbReference type="Rhea" id="RHEA:29091"/>
        <dbReference type="Rhea" id="RHEA-COMP:9565"/>
        <dbReference type="Rhea" id="RHEA-COMP:9566"/>
        <dbReference type="ChEBI" id="CHEBI:15378"/>
        <dbReference type="ChEBI" id="CHEBI:16389"/>
        <dbReference type="ChEBI" id="CHEBI:17976"/>
        <dbReference type="ChEBI" id="CHEBI:57540"/>
        <dbReference type="ChEBI" id="CHEBI:57945"/>
        <dbReference type="EC" id="7.1.1.2"/>
    </reaction>
</comment>
<keyword evidence="14" id="KW-0830">Ubiquinone</keyword>
<evidence type="ECO:0000256" key="14">
    <source>
        <dbReference type="ARBA" id="ARBA00023075"/>
    </source>
</evidence>
<feature type="transmembrane region" description="Helical" evidence="19">
    <location>
        <begin position="131"/>
        <end position="154"/>
    </location>
</feature>
<feature type="transmembrane region" description="Helical" evidence="19">
    <location>
        <begin position="261"/>
        <end position="283"/>
    </location>
</feature>
<feature type="transmembrane region" description="Helical" evidence="19">
    <location>
        <begin position="304"/>
        <end position="322"/>
    </location>
</feature>
<accession>A0A6B9QE58</accession>
<feature type="transmembrane region" description="Helical" evidence="19">
    <location>
        <begin position="227"/>
        <end position="246"/>
    </location>
</feature>
<evidence type="ECO:0000259" key="20">
    <source>
        <dbReference type="Pfam" id="PF00361"/>
    </source>
</evidence>
<feature type="transmembrane region" description="Helical" evidence="19">
    <location>
        <begin position="102"/>
        <end position="125"/>
    </location>
</feature>
<gene>
    <name evidence="21" type="primary">NADH2</name>
</gene>
<dbReference type="PANTHER" id="PTHR46552">
    <property type="entry name" value="NADH-UBIQUINONE OXIDOREDUCTASE CHAIN 2"/>
    <property type="match status" value="1"/>
</dbReference>
<dbReference type="PANTHER" id="PTHR46552:SF1">
    <property type="entry name" value="NADH-UBIQUINONE OXIDOREDUCTASE CHAIN 2"/>
    <property type="match status" value="1"/>
</dbReference>
<keyword evidence="12 19" id="KW-1133">Transmembrane helix</keyword>
<feature type="domain" description="NADH:quinone oxidoreductase/Mrp antiporter transmembrane" evidence="20">
    <location>
        <begin position="82"/>
        <end position="273"/>
    </location>
</feature>
<keyword evidence="7" id="KW-0679">Respiratory chain</keyword>
<evidence type="ECO:0000256" key="13">
    <source>
        <dbReference type="ARBA" id="ARBA00023027"/>
    </source>
</evidence>
<dbReference type="EMBL" id="MK450366">
    <property type="protein sequence ID" value="QHE65386.1"/>
    <property type="molecule type" value="Genomic_DNA"/>
</dbReference>
<dbReference type="InterPro" id="IPR050175">
    <property type="entry name" value="Complex_I_Subunit_2"/>
</dbReference>
<evidence type="ECO:0000256" key="5">
    <source>
        <dbReference type="ARBA" id="ARBA00021008"/>
    </source>
</evidence>
<feature type="transmembrane region" description="Helical" evidence="19">
    <location>
        <begin position="188"/>
        <end position="206"/>
    </location>
</feature>
<evidence type="ECO:0000256" key="10">
    <source>
        <dbReference type="ARBA" id="ARBA00022967"/>
    </source>
</evidence>
<geneLocation type="mitochondrion" evidence="21"/>
<evidence type="ECO:0000256" key="4">
    <source>
        <dbReference type="ARBA" id="ARBA00012944"/>
    </source>
</evidence>
<reference evidence="21" key="1">
    <citation type="journal article" date="2019" name="Mitochondrial DNA Part B Resour">
        <title>Complete mitochondrial genome of Paralaevicephalus gracilipenis (Hemiptera: Cicadellidae: Deltocephalinae) from China.</title>
        <authorList>
            <person name="Xing J.-C."/>
            <person name="Wang J.-J."/>
        </authorList>
    </citation>
    <scope>NUCLEOTIDE SEQUENCE</scope>
</reference>
<dbReference type="GO" id="GO:0008137">
    <property type="term" value="F:NADH dehydrogenase (ubiquinone) activity"/>
    <property type="evidence" value="ECO:0007669"/>
    <property type="project" value="UniProtKB-EC"/>
</dbReference>
<keyword evidence="13" id="KW-0520">NAD</keyword>
<comment type="similarity">
    <text evidence="3">Belongs to the complex I subunit 2 family.</text>
</comment>
<dbReference type="EC" id="7.1.1.2" evidence="4"/>
<protein>
    <recommendedName>
        <fullName evidence="5">NADH-ubiquinone oxidoreductase chain 2</fullName>
        <ecNumber evidence="4">7.1.1.2</ecNumber>
    </recommendedName>
    <alternativeName>
        <fullName evidence="17">NADH dehydrogenase subunit 2</fullName>
    </alternativeName>
</protein>
<dbReference type="GO" id="GO:0005743">
    <property type="term" value="C:mitochondrial inner membrane"/>
    <property type="evidence" value="ECO:0007669"/>
    <property type="project" value="UniProtKB-SubCell"/>
</dbReference>
<proteinExistence type="inferred from homology"/>